<accession>A0ABQ8KJ55</accession>
<evidence type="ECO:0000313" key="1">
    <source>
        <dbReference type="EMBL" id="KAH9837850.1"/>
    </source>
</evidence>
<gene>
    <name evidence="1" type="ORF">C8Q71DRAFT_754841</name>
</gene>
<reference evidence="1 2" key="1">
    <citation type="journal article" date="2021" name="Environ. Microbiol.">
        <title>Gene family expansions and transcriptome signatures uncover fungal adaptations to wood decay.</title>
        <authorList>
            <person name="Hage H."/>
            <person name="Miyauchi S."/>
            <person name="Viragh M."/>
            <person name="Drula E."/>
            <person name="Min B."/>
            <person name="Chaduli D."/>
            <person name="Navarro D."/>
            <person name="Favel A."/>
            <person name="Norest M."/>
            <person name="Lesage-Meessen L."/>
            <person name="Balint B."/>
            <person name="Merenyi Z."/>
            <person name="de Eugenio L."/>
            <person name="Morin E."/>
            <person name="Martinez A.T."/>
            <person name="Baldrian P."/>
            <person name="Stursova M."/>
            <person name="Martinez M.J."/>
            <person name="Novotny C."/>
            <person name="Magnuson J.K."/>
            <person name="Spatafora J.W."/>
            <person name="Maurice S."/>
            <person name="Pangilinan J."/>
            <person name="Andreopoulos W."/>
            <person name="LaButti K."/>
            <person name="Hundley H."/>
            <person name="Na H."/>
            <person name="Kuo A."/>
            <person name="Barry K."/>
            <person name="Lipzen A."/>
            <person name="Henrissat B."/>
            <person name="Riley R."/>
            <person name="Ahrendt S."/>
            <person name="Nagy L.G."/>
            <person name="Grigoriev I.V."/>
            <person name="Martin F."/>
            <person name="Rosso M.N."/>
        </authorList>
    </citation>
    <scope>NUCLEOTIDE SEQUENCE [LARGE SCALE GENOMIC DNA]</scope>
    <source>
        <strain evidence="1 2">CIRM-BRFM 1785</strain>
    </source>
</reference>
<name>A0ABQ8KJ55_9APHY</name>
<keyword evidence="2" id="KW-1185">Reference proteome</keyword>
<organism evidence="1 2">
    <name type="scientific">Rhodofomes roseus</name>
    <dbReference type="NCBI Taxonomy" id="34475"/>
    <lineage>
        <taxon>Eukaryota</taxon>
        <taxon>Fungi</taxon>
        <taxon>Dikarya</taxon>
        <taxon>Basidiomycota</taxon>
        <taxon>Agaricomycotina</taxon>
        <taxon>Agaricomycetes</taxon>
        <taxon>Polyporales</taxon>
        <taxon>Rhodofomes</taxon>
    </lineage>
</organism>
<dbReference type="EMBL" id="JADCUA010000008">
    <property type="protein sequence ID" value="KAH9837850.1"/>
    <property type="molecule type" value="Genomic_DNA"/>
</dbReference>
<protein>
    <submittedName>
        <fullName evidence="1">Uncharacterized protein</fullName>
    </submittedName>
</protein>
<proteinExistence type="predicted"/>
<comment type="caution">
    <text evidence="1">The sequence shown here is derived from an EMBL/GenBank/DDBJ whole genome shotgun (WGS) entry which is preliminary data.</text>
</comment>
<sequence>MEPTRSSRTVQPTRSSRLMWQLRVSSLDPPGTRRGLPVPFAFSERRPESGKVLDAAPHMEPFNTLPRILIPSTRYAWKPPCLHYAWLAPEAMLLDYAKKNKLNRRLGRKLNVPGTMRAALLAMIIREGVADISQDYLRIQTSPVGMKEEATLLVAVYTNFDLKRADLPSDHTIEKIRQRLGMEGPPRWYLDSTYWYWEPLSR</sequence>
<dbReference type="Proteomes" id="UP000814176">
    <property type="component" value="Unassembled WGS sequence"/>
</dbReference>
<dbReference type="RefSeq" id="XP_047779888.1">
    <property type="nucleotide sequence ID" value="XM_047923511.1"/>
</dbReference>
<evidence type="ECO:0000313" key="2">
    <source>
        <dbReference type="Proteomes" id="UP000814176"/>
    </source>
</evidence>
<dbReference type="GeneID" id="72004243"/>